<evidence type="ECO:0000313" key="9">
    <source>
        <dbReference type="EMBL" id="RXJ60844.1"/>
    </source>
</evidence>
<feature type="region of interest" description="Disordered" evidence="5">
    <location>
        <begin position="731"/>
        <end position="775"/>
    </location>
</feature>
<dbReference type="Gene3D" id="1.10.287.950">
    <property type="entry name" value="Methyl-accepting chemotaxis protein"/>
    <property type="match status" value="1"/>
</dbReference>
<accession>A0A4Q0XVZ6</accession>
<dbReference type="PROSITE" id="PS50111">
    <property type="entry name" value="CHEMOTAXIS_TRANSDUC_2"/>
    <property type="match status" value="1"/>
</dbReference>
<keyword evidence="3" id="KW-0807">Transducer</keyword>
<evidence type="ECO:0000259" key="7">
    <source>
        <dbReference type="PROSITE" id="PS50111"/>
    </source>
</evidence>
<feature type="domain" description="HBM" evidence="8">
    <location>
        <begin position="45"/>
        <end position="285"/>
    </location>
</feature>
<dbReference type="InterPro" id="IPR032255">
    <property type="entry name" value="HBM"/>
</dbReference>
<dbReference type="GO" id="GO:0005886">
    <property type="term" value="C:plasma membrane"/>
    <property type="evidence" value="ECO:0007669"/>
    <property type="project" value="TreeGrafter"/>
</dbReference>
<dbReference type="Pfam" id="PF00015">
    <property type="entry name" value="MCPsignal"/>
    <property type="match status" value="1"/>
</dbReference>
<dbReference type="InterPro" id="IPR004089">
    <property type="entry name" value="MCPsignal_dom"/>
</dbReference>
<feature type="transmembrane region" description="Helical" evidence="6">
    <location>
        <begin position="297"/>
        <end position="317"/>
    </location>
</feature>
<feature type="compositionally biased region" description="Polar residues" evidence="5">
    <location>
        <begin position="735"/>
        <end position="754"/>
    </location>
</feature>
<name>A0A4Q0XVZ6_9BACT</name>
<proteinExistence type="inferred from homology"/>
<evidence type="ECO:0000256" key="2">
    <source>
        <dbReference type="ARBA" id="ARBA00029447"/>
    </source>
</evidence>
<dbReference type="PANTHER" id="PTHR43531:SF11">
    <property type="entry name" value="METHYL-ACCEPTING CHEMOTAXIS PROTEIN 3"/>
    <property type="match status" value="1"/>
</dbReference>
<protein>
    <submittedName>
        <fullName evidence="9">Chemotaxis protein</fullName>
    </submittedName>
</protein>
<dbReference type="GO" id="GO:0006935">
    <property type="term" value="P:chemotaxis"/>
    <property type="evidence" value="ECO:0007669"/>
    <property type="project" value="UniProtKB-KW"/>
</dbReference>
<dbReference type="OrthoDB" id="5430911at2"/>
<evidence type="ECO:0000256" key="3">
    <source>
        <dbReference type="PROSITE-ProRule" id="PRU00284"/>
    </source>
</evidence>
<evidence type="ECO:0000259" key="8">
    <source>
        <dbReference type="PROSITE" id="PS51753"/>
    </source>
</evidence>
<keyword evidence="6" id="KW-1133">Transmembrane helix</keyword>
<dbReference type="GO" id="GO:0004888">
    <property type="term" value="F:transmembrane signaling receptor activity"/>
    <property type="evidence" value="ECO:0007669"/>
    <property type="project" value="TreeGrafter"/>
</dbReference>
<sequence>MLKKLTIKMKLILSFSIMVVLILFLAVYSIHGIDKSSDGFSNYRTMAKNSLIASRVQANVLTMRLNVLNYLNQKSQQDIDGFNTYYERSLEFVETAKKDIFDTQQQANLLKIEKDLNVYRDNFAKVVEYMKQRDELKENILDVEGKQIEQNLTSIVKSAQQSNQLASGLKVAESLRTFLLTRLYTMKFLESNDKIDYERVHEEFKILHDELLTVEKMLVSKEHKTMIQESMNSIKTYQKAVQSIYETINARNKIIDESLSVIGTTIADLSEDIKLSIKKEQDQIGPQIAKDNAQLELLIMIISVIVLLFAVTLSIALPRNISHLLSTFQNGLMNFFKYLNRENATAEMIPLEGEDEFSKMSAVVNENIEKTKKGIEEDRKLIDETIAVLSEFEQGDLCQRLNLSVANPALMQLKDVLNKMADNLENNIENVLNILEQYSQYNYLNKISTGHLKEHLLKLASGVNSLGDSITQMLVENKQNGLTLDDSSHVLLSNVDKLNASSNEAASSLEETAAALEQITSNVRLNTENIAQMSTLSEGVTSSAKQGEKLANQTNTSMDEINEQVELINEAISVIDQIAFQTNILSLNAAVEAATAGEAGKGFAVVAQEVRNLASRSAEAADEIKSLVESATSKANHGKSMAGNMIEGYKTLNDNIMKTIGLISDIENASKEQLAGIEQINDAVNELDQQTQQNAMVASQTRDIAVLTDEIAKLIVNDANAKEFGGKNEVKARSIQKNNEQLESQKSQPEQRQTNSEKLESKKVSSGSKEEWESF</sequence>
<dbReference type="GO" id="GO:0007165">
    <property type="term" value="P:signal transduction"/>
    <property type="evidence" value="ECO:0007669"/>
    <property type="project" value="UniProtKB-KW"/>
</dbReference>
<keyword evidence="1" id="KW-0145">Chemotaxis</keyword>
<keyword evidence="6" id="KW-0472">Membrane</keyword>
<dbReference type="AlphaFoldDB" id="A0A4Q0XVZ6"/>
<comment type="caution">
    <text evidence="9">The sequence shown here is derived from an EMBL/GenBank/DDBJ whole genome shotgun (WGS) entry which is preliminary data.</text>
</comment>
<dbReference type="SMART" id="SM01358">
    <property type="entry name" value="HBM"/>
    <property type="match status" value="1"/>
</dbReference>
<gene>
    <name evidence="9" type="ORF">CRV04_02180</name>
</gene>
<evidence type="ECO:0000256" key="6">
    <source>
        <dbReference type="SAM" id="Phobius"/>
    </source>
</evidence>
<comment type="similarity">
    <text evidence="2">Belongs to the methyl-accepting chemotaxis (MCP) protein family.</text>
</comment>
<feature type="coiled-coil region" evidence="4">
    <location>
        <begin position="410"/>
        <end position="441"/>
    </location>
</feature>
<evidence type="ECO:0000256" key="5">
    <source>
        <dbReference type="SAM" id="MobiDB-lite"/>
    </source>
</evidence>
<dbReference type="InterPro" id="IPR051310">
    <property type="entry name" value="MCP_chemotaxis"/>
</dbReference>
<evidence type="ECO:0000256" key="1">
    <source>
        <dbReference type="ARBA" id="ARBA00022500"/>
    </source>
</evidence>
<dbReference type="PANTHER" id="PTHR43531">
    <property type="entry name" value="PROTEIN ICFG"/>
    <property type="match status" value="1"/>
</dbReference>
<keyword evidence="10" id="KW-1185">Reference proteome</keyword>
<keyword evidence="4" id="KW-0175">Coiled coil</keyword>
<organism evidence="9 10">
    <name type="scientific">Candidatus Marinarcus aquaticus</name>
    <dbReference type="NCBI Taxonomy" id="2044504"/>
    <lineage>
        <taxon>Bacteria</taxon>
        <taxon>Pseudomonadati</taxon>
        <taxon>Campylobacterota</taxon>
        <taxon>Epsilonproteobacteria</taxon>
        <taxon>Campylobacterales</taxon>
        <taxon>Arcobacteraceae</taxon>
        <taxon>Candidatus Marinarcus</taxon>
    </lineage>
</organism>
<feature type="compositionally biased region" description="Basic and acidic residues" evidence="5">
    <location>
        <begin position="755"/>
        <end position="775"/>
    </location>
</feature>
<evidence type="ECO:0000313" key="10">
    <source>
        <dbReference type="Proteomes" id="UP000290657"/>
    </source>
</evidence>
<reference evidence="9 10" key="1">
    <citation type="submission" date="2017-10" db="EMBL/GenBank/DDBJ databases">
        <title>Genomics of the genus Arcobacter.</title>
        <authorList>
            <person name="Perez-Cataluna A."/>
            <person name="Figueras M.J."/>
        </authorList>
    </citation>
    <scope>NUCLEOTIDE SEQUENCE [LARGE SCALE GENOMIC DNA]</scope>
    <source>
        <strain evidence="9 10">CECT 8987</strain>
    </source>
</reference>
<dbReference type="SMART" id="SM00283">
    <property type="entry name" value="MA"/>
    <property type="match status" value="1"/>
</dbReference>
<feature type="transmembrane region" description="Helical" evidence="6">
    <location>
        <begin position="12"/>
        <end position="31"/>
    </location>
</feature>
<dbReference type="PROSITE" id="PS51753">
    <property type="entry name" value="HBM"/>
    <property type="match status" value="1"/>
</dbReference>
<evidence type="ECO:0000256" key="4">
    <source>
        <dbReference type="SAM" id="Coils"/>
    </source>
</evidence>
<dbReference type="SUPFAM" id="SSF58104">
    <property type="entry name" value="Methyl-accepting chemotaxis protein (MCP) signaling domain"/>
    <property type="match status" value="1"/>
</dbReference>
<dbReference type="Proteomes" id="UP000290657">
    <property type="component" value="Unassembled WGS sequence"/>
</dbReference>
<feature type="domain" description="Methyl-accepting transducer" evidence="7">
    <location>
        <begin position="480"/>
        <end position="709"/>
    </location>
</feature>
<keyword evidence="6" id="KW-0812">Transmembrane</keyword>
<dbReference type="EMBL" id="PDKN01000001">
    <property type="protein sequence ID" value="RXJ60844.1"/>
    <property type="molecule type" value="Genomic_DNA"/>
</dbReference>